<evidence type="ECO:0000313" key="3">
    <source>
        <dbReference type="Proteomes" id="UP001244207"/>
    </source>
</evidence>
<gene>
    <name evidence="2" type="ORF">BDZ83DRAFT_645545</name>
</gene>
<protein>
    <submittedName>
        <fullName evidence="2">Uncharacterized protein</fullName>
    </submittedName>
</protein>
<comment type="caution">
    <text evidence="2">The sequence shown here is derived from an EMBL/GenBank/DDBJ whole genome shotgun (WGS) entry which is preliminary data.</text>
</comment>
<organism evidence="2 3">
    <name type="scientific">Glomerella acutata</name>
    <name type="common">Colletotrichum acutatum</name>
    <dbReference type="NCBI Taxonomy" id="27357"/>
    <lineage>
        <taxon>Eukaryota</taxon>
        <taxon>Fungi</taxon>
        <taxon>Dikarya</taxon>
        <taxon>Ascomycota</taxon>
        <taxon>Pezizomycotina</taxon>
        <taxon>Sordariomycetes</taxon>
        <taxon>Hypocreomycetidae</taxon>
        <taxon>Glomerellales</taxon>
        <taxon>Glomerellaceae</taxon>
        <taxon>Colletotrichum</taxon>
        <taxon>Colletotrichum acutatum species complex</taxon>
    </lineage>
</organism>
<proteinExistence type="predicted"/>
<dbReference type="RefSeq" id="XP_060357060.1">
    <property type="nucleotide sequence ID" value="XM_060509856.1"/>
</dbReference>
<feature type="compositionally biased region" description="Basic and acidic residues" evidence="1">
    <location>
        <begin position="1"/>
        <end position="11"/>
    </location>
</feature>
<feature type="region of interest" description="Disordered" evidence="1">
    <location>
        <begin position="1"/>
        <end position="22"/>
    </location>
</feature>
<dbReference type="Proteomes" id="UP001244207">
    <property type="component" value="Unassembled WGS sequence"/>
</dbReference>
<sequence length="78" mass="8806">MQQTEHPHAEIEADDGISTGDLFEDSSVASLRSSILEHEVENGRTYHSMSSGSTYFLPMSSKYHHRIDYALVRIPIPE</sequence>
<evidence type="ECO:0000313" key="2">
    <source>
        <dbReference type="EMBL" id="KAK1701768.1"/>
    </source>
</evidence>
<keyword evidence="3" id="KW-1185">Reference proteome</keyword>
<dbReference type="GeneID" id="85393755"/>
<evidence type="ECO:0000256" key="1">
    <source>
        <dbReference type="SAM" id="MobiDB-lite"/>
    </source>
</evidence>
<reference evidence="2" key="1">
    <citation type="submission" date="2021-12" db="EMBL/GenBank/DDBJ databases">
        <title>Comparative genomics, transcriptomics and evolutionary studies reveal genomic signatures of adaptation to plant cell wall in hemibiotrophic fungi.</title>
        <authorList>
            <consortium name="DOE Joint Genome Institute"/>
            <person name="Baroncelli R."/>
            <person name="Diaz J.F."/>
            <person name="Benocci T."/>
            <person name="Peng M."/>
            <person name="Battaglia E."/>
            <person name="Haridas S."/>
            <person name="Andreopoulos W."/>
            <person name="Labutti K."/>
            <person name="Pangilinan J."/>
            <person name="Floch G.L."/>
            <person name="Makela M.R."/>
            <person name="Henrissat B."/>
            <person name="Grigoriev I.V."/>
            <person name="Crouch J.A."/>
            <person name="De Vries R.P."/>
            <person name="Sukno S.A."/>
            <person name="Thon M.R."/>
        </authorList>
    </citation>
    <scope>NUCLEOTIDE SEQUENCE</scope>
    <source>
        <strain evidence="2">CBS 112980</strain>
    </source>
</reference>
<dbReference type="AlphaFoldDB" id="A0AAD8U878"/>
<dbReference type="EMBL" id="JAHMHS010000338">
    <property type="protein sequence ID" value="KAK1701768.1"/>
    <property type="molecule type" value="Genomic_DNA"/>
</dbReference>
<accession>A0AAD8U878</accession>
<name>A0AAD8U878_GLOAC</name>